<sequence>MAKPLFMIPKVPGTCHGPIHYQAHSDQRTPSQLSLRDSSGYGNFARRRRVLKSPCNSTVE</sequence>
<dbReference type="Proteomes" id="UP000297910">
    <property type="component" value="Unassembled WGS sequence"/>
</dbReference>
<protein>
    <submittedName>
        <fullName evidence="1">Uncharacterized protein</fullName>
    </submittedName>
</protein>
<dbReference type="EMBL" id="PQXI01000666">
    <property type="protein sequence ID" value="TGO14193.1"/>
    <property type="molecule type" value="Genomic_DNA"/>
</dbReference>
<evidence type="ECO:0000313" key="1">
    <source>
        <dbReference type="EMBL" id="TGO14193.1"/>
    </source>
</evidence>
<organism evidence="1 2">
    <name type="scientific">Botrytis paeoniae</name>
    <dbReference type="NCBI Taxonomy" id="278948"/>
    <lineage>
        <taxon>Eukaryota</taxon>
        <taxon>Fungi</taxon>
        <taxon>Dikarya</taxon>
        <taxon>Ascomycota</taxon>
        <taxon>Pezizomycotina</taxon>
        <taxon>Leotiomycetes</taxon>
        <taxon>Helotiales</taxon>
        <taxon>Sclerotiniaceae</taxon>
        <taxon>Botrytis</taxon>
    </lineage>
</organism>
<dbReference type="AlphaFoldDB" id="A0A4Z1EUQ9"/>
<gene>
    <name evidence="1" type="ORF">BPAE_0669g00050</name>
</gene>
<evidence type="ECO:0000313" key="2">
    <source>
        <dbReference type="Proteomes" id="UP000297910"/>
    </source>
</evidence>
<comment type="caution">
    <text evidence="1">The sequence shown here is derived from an EMBL/GenBank/DDBJ whole genome shotgun (WGS) entry which is preliminary data.</text>
</comment>
<reference evidence="1 2" key="1">
    <citation type="submission" date="2017-12" db="EMBL/GenBank/DDBJ databases">
        <title>Comparative genomics of Botrytis spp.</title>
        <authorList>
            <person name="Valero-Jimenez C.A."/>
            <person name="Tapia P."/>
            <person name="Veloso J."/>
            <person name="Silva-Moreno E."/>
            <person name="Staats M."/>
            <person name="Valdes J.H."/>
            <person name="Van Kan J.A.L."/>
        </authorList>
    </citation>
    <scope>NUCLEOTIDE SEQUENCE [LARGE SCALE GENOMIC DNA]</scope>
    <source>
        <strain evidence="1 2">Bp0003</strain>
    </source>
</reference>
<keyword evidence="2" id="KW-1185">Reference proteome</keyword>
<accession>A0A4Z1EUQ9</accession>
<proteinExistence type="predicted"/>
<name>A0A4Z1EUQ9_9HELO</name>